<dbReference type="PROSITE" id="PS50245">
    <property type="entry name" value="CAP_GLY_2"/>
    <property type="match status" value="1"/>
</dbReference>
<keyword evidence="1" id="KW-0175">Coiled coil</keyword>
<dbReference type="SMART" id="SM01052">
    <property type="entry name" value="CAP_GLY"/>
    <property type="match status" value="1"/>
</dbReference>
<gene>
    <name evidence="4" type="ORF">LOTGIDRAFT_236014</name>
</gene>
<dbReference type="SUPFAM" id="SSF74924">
    <property type="entry name" value="Cap-Gly domain"/>
    <property type="match status" value="1"/>
</dbReference>
<feature type="region of interest" description="Disordered" evidence="2">
    <location>
        <begin position="787"/>
        <end position="819"/>
    </location>
</feature>
<dbReference type="AlphaFoldDB" id="V3Z2Y2"/>
<feature type="region of interest" description="Disordered" evidence="2">
    <location>
        <begin position="306"/>
        <end position="327"/>
    </location>
</feature>
<evidence type="ECO:0000256" key="1">
    <source>
        <dbReference type="SAM" id="Coils"/>
    </source>
</evidence>
<evidence type="ECO:0000259" key="3">
    <source>
        <dbReference type="PROSITE" id="PS50245"/>
    </source>
</evidence>
<dbReference type="InterPro" id="IPR036859">
    <property type="entry name" value="CAP-Gly_dom_sf"/>
</dbReference>
<feature type="region of interest" description="Disordered" evidence="2">
    <location>
        <begin position="570"/>
        <end position="589"/>
    </location>
</feature>
<feature type="region of interest" description="Disordered" evidence="2">
    <location>
        <begin position="149"/>
        <end position="226"/>
    </location>
</feature>
<feature type="compositionally biased region" description="Basic and acidic residues" evidence="2">
    <location>
        <begin position="312"/>
        <end position="326"/>
    </location>
</feature>
<feature type="compositionally biased region" description="Polar residues" evidence="2">
    <location>
        <begin position="149"/>
        <end position="158"/>
    </location>
</feature>
<name>V3Z2Y2_LOTGI</name>
<feature type="compositionally biased region" description="Basic and acidic residues" evidence="2">
    <location>
        <begin position="173"/>
        <end position="183"/>
    </location>
</feature>
<feature type="domain" description="CAP-Gly" evidence="3">
    <location>
        <begin position="954"/>
        <end position="996"/>
    </location>
</feature>
<evidence type="ECO:0000256" key="2">
    <source>
        <dbReference type="SAM" id="MobiDB-lite"/>
    </source>
</evidence>
<dbReference type="CTD" id="20250025"/>
<dbReference type="KEGG" id="lgi:LOTGIDRAFT_236014"/>
<accession>V3Z2Y2</accession>
<dbReference type="GeneID" id="20250025"/>
<evidence type="ECO:0000313" key="5">
    <source>
        <dbReference type="Proteomes" id="UP000030746"/>
    </source>
</evidence>
<dbReference type="HOGENOM" id="CLU_298650_0_0_1"/>
<organism evidence="4 5">
    <name type="scientific">Lottia gigantea</name>
    <name type="common">Giant owl limpet</name>
    <dbReference type="NCBI Taxonomy" id="225164"/>
    <lineage>
        <taxon>Eukaryota</taxon>
        <taxon>Metazoa</taxon>
        <taxon>Spiralia</taxon>
        <taxon>Lophotrochozoa</taxon>
        <taxon>Mollusca</taxon>
        <taxon>Gastropoda</taxon>
        <taxon>Patellogastropoda</taxon>
        <taxon>Lottioidea</taxon>
        <taxon>Lottiidae</taxon>
        <taxon>Lottia</taxon>
    </lineage>
</organism>
<dbReference type="Proteomes" id="UP000030746">
    <property type="component" value="Unassembled WGS sequence"/>
</dbReference>
<feature type="compositionally biased region" description="Basic and acidic residues" evidence="2">
    <location>
        <begin position="789"/>
        <end position="805"/>
    </location>
</feature>
<proteinExistence type="predicted"/>
<evidence type="ECO:0000313" key="4">
    <source>
        <dbReference type="EMBL" id="ESO84963.1"/>
    </source>
</evidence>
<reference evidence="4 5" key="1">
    <citation type="journal article" date="2013" name="Nature">
        <title>Insights into bilaterian evolution from three spiralian genomes.</title>
        <authorList>
            <person name="Simakov O."/>
            <person name="Marletaz F."/>
            <person name="Cho S.J."/>
            <person name="Edsinger-Gonzales E."/>
            <person name="Havlak P."/>
            <person name="Hellsten U."/>
            <person name="Kuo D.H."/>
            <person name="Larsson T."/>
            <person name="Lv J."/>
            <person name="Arendt D."/>
            <person name="Savage R."/>
            <person name="Osoegawa K."/>
            <person name="de Jong P."/>
            <person name="Grimwood J."/>
            <person name="Chapman J.A."/>
            <person name="Shapiro H."/>
            <person name="Aerts A."/>
            <person name="Otillar R.P."/>
            <person name="Terry A.Y."/>
            <person name="Boore J.L."/>
            <person name="Grigoriev I.V."/>
            <person name="Lindberg D.R."/>
            <person name="Seaver E.C."/>
            <person name="Weisblat D.A."/>
            <person name="Putnam N.H."/>
            <person name="Rokhsar D.S."/>
        </authorList>
    </citation>
    <scope>NUCLEOTIDE SEQUENCE [LARGE SCALE GENOMIC DNA]</scope>
</reference>
<keyword evidence="5" id="KW-1185">Reference proteome</keyword>
<sequence>MLKHFKFLDGGDGSPVDPEPIQEETILSETTTMDTTTAKAKAMGSAVTGKFRWSKVLEVATDVDVVFYPSYRPNGEIWLNWDDKQKAFYSEDKFIPQGTYSGQLDIGDKSFVVENFEVKNYTFEIDLYIKEDDKADEVDSQQTYTVTETHITNNQLENPDQHPDSMEQGYTSKYRDPQRHQTIERQTYVNDNGKIHSEYSKSSGNQLHDDRLSSSTSSQPQSGQHVPIFKKNLFKMLYGSQRTPYTKYNLDEWETSRTGLTDVTDQFYLEKHLTDKEKPEYDPFPELQKVQEREASPIDPRMVSTVENQPQTREHNKGSIERRDSQEVQNSLIQETSERIYHAPYKARPILVNRATSPIPQAYIRTPTPAPVDNRLAEAERKRLEDTIAGLRKLLDTRDNDLQDLRREMLELREINRSLKDEIERLKLQGSTDTHTSEYERKFVQLTNEKDIMATKVIRLNDEIQFLKNKLSRNQMENPPDINALLKKIAELESANRNLTESNELMSSELGRRDKQNNDTVYQNDRHFNKQGQHDDRYCPYKYKIHSTHTNSEIIRTPVKAEHYRSPLLGDLYRSPTRSENYKSPTRDTGHVTSVHQEIYHVPPYEKSYGSQVEKSFTSAMQNGYTSPNYGDLYKSRYSEKNLSNGYNRNVDESMRTGSREFIDDGTNSLPGNIDFSYTSQTPYRYRSRSVQNLTDLSQTADTNGLPELNKYSAFNAGDIVTSHYHSTGDYTDTQRRRIYRPASEPNFEYSRIFSRYRSTCGDRDSGRKLLDGNISDTPTDTLLTVTDPMDRLSSRSRSRTEWKRRGSVSSDDSLDDLDEGYSTMYRKRSKSVLGRGRYDDALQTSPVENGHHHITIVRPTASMEGLAPVNQRLTPHPTNAGYRSVLPKPLITQQNKHLYTSTSNTGTGYLTNSITQGMRPFAPSSPSELQTNDIVKFSRQGGKLSIGSVRFIGHLPGRNGVYLGVELNKEEGKHSGTYNDVRYFKCKPNKGVFVAFNKVVMAWTS</sequence>
<dbReference type="Gene3D" id="2.30.30.190">
    <property type="entry name" value="CAP Gly-rich-like domain"/>
    <property type="match status" value="1"/>
</dbReference>
<dbReference type="EMBL" id="KB203357">
    <property type="protein sequence ID" value="ESO84963.1"/>
    <property type="molecule type" value="Genomic_DNA"/>
</dbReference>
<feature type="coiled-coil region" evidence="1">
    <location>
        <begin position="374"/>
        <end position="429"/>
    </location>
</feature>
<dbReference type="PROSITE" id="PS00845">
    <property type="entry name" value="CAP_GLY_1"/>
    <property type="match status" value="1"/>
</dbReference>
<feature type="coiled-coil region" evidence="1">
    <location>
        <begin position="457"/>
        <end position="509"/>
    </location>
</feature>
<protein>
    <recommendedName>
        <fullName evidence="3">CAP-Gly domain-containing protein</fullName>
    </recommendedName>
</protein>
<feature type="compositionally biased region" description="Low complexity" evidence="2">
    <location>
        <begin position="213"/>
        <end position="224"/>
    </location>
</feature>
<dbReference type="InterPro" id="IPR000938">
    <property type="entry name" value="CAP-Gly_domain"/>
</dbReference>
<dbReference type="OrthoDB" id="2130750at2759"/>
<dbReference type="RefSeq" id="XP_009064350.1">
    <property type="nucleotide sequence ID" value="XM_009066102.1"/>
</dbReference>
<dbReference type="Pfam" id="PF01302">
    <property type="entry name" value="CAP_GLY"/>
    <property type="match status" value="1"/>
</dbReference>